<sequence length="357" mass="38146">MSILFEPIRLGELELANRIVMAPMTRSRADQHGVPTAEMVEYYRQRASAGLIVAEGTAPSASGLGYCRTPAIYNAEQIAAWKAVTDAVHAEGGLIVLQLMHVGRASCAQNKPAGAATVAPSALRARTQLFTDQAGLVDSDEPQVMSLQDIAEVIGEYRQAALNAREAGFDGVELHCTSGYLPMQFMASGSNLREDRYGGSAQNRVRFPAEVLAAMASAIGSGRVGLRLCPGNPFNDISDEDPLVTAEALCRAAEPLNLAYVHIMRSPLPELDAFALAQRHCSSGLILNDGFDGASAEAALQAGQGEAVSFARHFIANPDLVERLRKGLPLARFDRKTLYSPGPEGYSDYPQCETVAP</sequence>
<dbReference type="PANTHER" id="PTHR22893">
    <property type="entry name" value="NADH OXIDOREDUCTASE-RELATED"/>
    <property type="match status" value="1"/>
</dbReference>
<dbReference type="Pfam" id="PF00724">
    <property type="entry name" value="Oxidored_FMN"/>
    <property type="match status" value="1"/>
</dbReference>
<reference evidence="5 6" key="1">
    <citation type="submission" date="2016-11" db="EMBL/GenBank/DDBJ databases">
        <title>Draft genome of Pseudomonas versuta A4R1.12.</title>
        <authorList>
            <person name="See-Too W.-S."/>
        </authorList>
    </citation>
    <scope>NUCLEOTIDE SEQUENCE [LARGE SCALE GENOMIC DNA]</scope>
    <source>
        <strain evidence="5 6">A4R1.12</strain>
    </source>
</reference>
<dbReference type="Gene3D" id="3.20.20.70">
    <property type="entry name" value="Aldolase class I"/>
    <property type="match status" value="1"/>
</dbReference>
<evidence type="ECO:0000259" key="4">
    <source>
        <dbReference type="Pfam" id="PF00724"/>
    </source>
</evidence>
<dbReference type="InterPro" id="IPR045247">
    <property type="entry name" value="Oye-like"/>
</dbReference>
<dbReference type="GO" id="GO:0016628">
    <property type="term" value="F:oxidoreductase activity, acting on the CH-CH group of donors, NAD or NADP as acceptor"/>
    <property type="evidence" value="ECO:0007669"/>
    <property type="project" value="UniProtKB-ARBA"/>
</dbReference>
<feature type="domain" description="NADH:flavin oxidoreductase/NADH oxidase N-terminal" evidence="4">
    <location>
        <begin position="4"/>
        <end position="330"/>
    </location>
</feature>
<protein>
    <submittedName>
        <fullName evidence="5">Alkene reductase</fullName>
    </submittedName>
</protein>
<proteinExistence type="inferred from homology"/>
<name>A0A853ZQR9_9PSED</name>
<accession>A0A853ZQR9</accession>
<keyword evidence="3" id="KW-0560">Oxidoreductase</keyword>
<dbReference type="PANTHER" id="PTHR22893:SF91">
    <property type="entry name" value="NADPH DEHYDROGENASE 2-RELATED"/>
    <property type="match status" value="1"/>
</dbReference>
<dbReference type="FunFam" id="3.20.20.70:FF:000059">
    <property type="entry name" value="N-ethylmaleimide reductase, FMN-linked"/>
    <property type="match status" value="1"/>
</dbReference>
<dbReference type="Proteomes" id="UP000185990">
    <property type="component" value="Unassembled WGS sequence"/>
</dbReference>
<evidence type="ECO:0000313" key="6">
    <source>
        <dbReference type="Proteomes" id="UP000185990"/>
    </source>
</evidence>
<dbReference type="SUPFAM" id="SSF51395">
    <property type="entry name" value="FMN-linked oxidoreductases"/>
    <property type="match status" value="1"/>
</dbReference>
<dbReference type="GO" id="GO:0010181">
    <property type="term" value="F:FMN binding"/>
    <property type="evidence" value="ECO:0007669"/>
    <property type="project" value="InterPro"/>
</dbReference>
<gene>
    <name evidence="5" type="ORF">BOH74_20170</name>
</gene>
<dbReference type="CDD" id="cd02933">
    <property type="entry name" value="OYE_like_FMN"/>
    <property type="match status" value="1"/>
</dbReference>
<evidence type="ECO:0000313" key="5">
    <source>
        <dbReference type="EMBL" id="OKA18545.1"/>
    </source>
</evidence>
<dbReference type="InterPro" id="IPR001155">
    <property type="entry name" value="OxRdtase_FMN_N"/>
</dbReference>
<dbReference type="EMBL" id="MPJD01000038">
    <property type="protein sequence ID" value="OKA18545.1"/>
    <property type="molecule type" value="Genomic_DNA"/>
</dbReference>
<evidence type="ECO:0000256" key="3">
    <source>
        <dbReference type="ARBA" id="ARBA00023002"/>
    </source>
</evidence>
<dbReference type="GO" id="GO:0005829">
    <property type="term" value="C:cytosol"/>
    <property type="evidence" value="ECO:0007669"/>
    <property type="project" value="TreeGrafter"/>
</dbReference>
<dbReference type="AlphaFoldDB" id="A0A853ZQR9"/>
<comment type="similarity">
    <text evidence="2">Belongs to the NADH:flavin oxidoreductase/NADH oxidase family.</text>
</comment>
<dbReference type="RefSeq" id="WP_073510442.1">
    <property type="nucleotide sequence ID" value="NZ_MPJD01000038.1"/>
</dbReference>
<comment type="cofactor">
    <cofactor evidence="1">
        <name>FMN</name>
        <dbReference type="ChEBI" id="CHEBI:58210"/>
    </cofactor>
</comment>
<evidence type="ECO:0000256" key="2">
    <source>
        <dbReference type="ARBA" id="ARBA00005979"/>
    </source>
</evidence>
<comment type="caution">
    <text evidence="5">The sequence shown here is derived from an EMBL/GenBank/DDBJ whole genome shotgun (WGS) entry which is preliminary data.</text>
</comment>
<evidence type="ECO:0000256" key="1">
    <source>
        <dbReference type="ARBA" id="ARBA00001917"/>
    </source>
</evidence>
<dbReference type="InterPro" id="IPR013785">
    <property type="entry name" value="Aldolase_TIM"/>
</dbReference>
<organism evidence="5 6">
    <name type="scientific">Pseudomonas versuta</name>
    <dbReference type="NCBI Taxonomy" id="1788301"/>
    <lineage>
        <taxon>Bacteria</taxon>
        <taxon>Pseudomonadati</taxon>
        <taxon>Pseudomonadota</taxon>
        <taxon>Gammaproteobacteria</taxon>
        <taxon>Pseudomonadales</taxon>
        <taxon>Pseudomonadaceae</taxon>
        <taxon>Pseudomonas</taxon>
    </lineage>
</organism>